<proteinExistence type="predicted"/>
<dbReference type="AlphaFoldDB" id="A0A0F9L982"/>
<dbReference type="EMBL" id="LAZR01006731">
    <property type="protein sequence ID" value="KKM90018.1"/>
    <property type="molecule type" value="Genomic_DNA"/>
</dbReference>
<protein>
    <submittedName>
        <fullName evidence="1">Uncharacterized protein</fullName>
    </submittedName>
</protein>
<name>A0A0F9L982_9ZZZZ</name>
<sequence>MSLNIFPIVWATVRAYFSVAQRARLAQYLTQVNRKDDDTKIAVTKIFDFVDGSTTAAELLIVMDFIMEINFGQQPKIFFVNEGEDFCLQIDLEEGRDFTGYFLTLRDADGNLLSPDTIAGDSYANAPIQYITISDLSLAAGNFYRVNALLEHPAGGVASGNAASLLTKIILLVEYDIDI</sequence>
<organism evidence="1">
    <name type="scientific">marine sediment metagenome</name>
    <dbReference type="NCBI Taxonomy" id="412755"/>
    <lineage>
        <taxon>unclassified sequences</taxon>
        <taxon>metagenomes</taxon>
        <taxon>ecological metagenomes</taxon>
    </lineage>
</organism>
<accession>A0A0F9L982</accession>
<evidence type="ECO:0000313" key="1">
    <source>
        <dbReference type="EMBL" id="KKM90018.1"/>
    </source>
</evidence>
<gene>
    <name evidence="1" type="ORF">LCGC14_1242810</name>
</gene>
<comment type="caution">
    <text evidence="1">The sequence shown here is derived from an EMBL/GenBank/DDBJ whole genome shotgun (WGS) entry which is preliminary data.</text>
</comment>
<reference evidence="1" key="1">
    <citation type="journal article" date="2015" name="Nature">
        <title>Complex archaea that bridge the gap between prokaryotes and eukaryotes.</title>
        <authorList>
            <person name="Spang A."/>
            <person name="Saw J.H."/>
            <person name="Jorgensen S.L."/>
            <person name="Zaremba-Niedzwiedzka K."/>
            <person name="Martijn J."/>
            <person name="Lind A.E."/>
            <person name="van Eijk R."/>
            <person name="Schleper C."/>
            <person name="Guy L."/>
            <person name="Ettema T.J."/>
        </authorList>
    </citation>
    <scope>NUCLEOTIDE SEQUENCE</scope>
</reference>